<dbReference type="InterPro" id="IPR000719">
    <property type="entry name" value="Prot_kinase_dom"/>
</dbReference>
<feature type="compositionally biased region" description="Basic residues" evidence="6">
    <location>
        <begin position="206"/>
        <end position="218"/>
    </location>
</feature>
<evidence type="ECO:0000256" key="5">
    <source>
        <dbReference type="PROSITE-ProRule" id="PRU10141"/>
    </source>
</evidence>
<evidence type="ECO:0000259" key="7">
    <source>
        <dbReference type="PROSITE" id="PS50011"/>
    </source>
</evidence>
<feature type="compositionally biased region" description="Low complexity" evidence="6">
    <location>
        <begin position="145"/>
        <end position="161"/>
    </location>
</feature>
<keyword evidence="1" id="KW-0808">Transferase</keyword>
<feature type="compositionally biased region" description="Basic and acidic residues" evidence="6">
    <location>
        <begin position="122"/>
        <end position="132"/>
    </location>
</feature>
<dbReference type="SMART" id="SM00220">
    <property type="entry name" value="S_TKc"/>
    <property type="match status" value="1"/>
</dbReference>
<dbReference type="InterPro" id="IPR008271">
    <property type="entry name" value="Ser/Thr_kinase_AS"/>
</dbReference>
<feature type="binding site" evidence="5">
    <location>
        <position position="286"/>
    </location>
    <ligand>
        <name>ATP</name>
        <dbReference type="ChEBI" id="CHEBI:30616"/>
    </ligand>
</feature>
<evidence type="ECO:0000256" key="2">
    <source>
        <dbReference type="ARBA" id="ARBA00022741"/>
    </source>
</evidence>
<comment type="caution">
    <text evidence="8">The sequence shown here is derived from an EMBL/GenBank/DDBJ whole genome shotgun (WGS) entry which is preliminary data.</text>
</comment>
<gene>
    <name evidence="8" type="ORF">POTOM_037327</name>
</gene>
<dbReference type="PROSITE" id="PS00107">
    <property type="entry name" value="PROTEIN_KINASE_ATP"/>
    <property type="match status" value="1"/>
</dbReference>
<dbReference type="FunFam" id="1.10.510.10:FF:001424">
    <property type="entry name" value="Protein kinase superfamily protein"/>
    <property type="match status" value="1"/>
</dbReference>
<organism evidence="8 9">
    <name type="scientific">Populus tomentosa</name>
    <name type="common">Chinese white poplar</name>
    <dbReference type="NCBI Taxonomy" id="118781"/>
    <lineage>
        <taxon>Eukaryota</taxon>
        <taxon>Viridiplantae</taxon>
        <taxon>Streptophyta</taxon>
        <taxon>Embryophyta</taxon>
        <taxon>Tracheophyta</taxon>
        <taxon>Spermatophyta</taxon>
        <taxon>Magnoliopsida</taxon>
        <taxon>eudicotyledons</taxon>
        <taxon>Gunneridae</taxon>
        <taxon>Pentapetalae</taxon>
        <taxon>rosids</taxon>
        <taxon>fabids</taxon>
        <taxon>Malpighiales</taxon>
        <taxon>Salicaceae</taxon>
        <taxon>Saliceae</taxon>
        <taxon>Populus</taxon>
    </lineage>
</organism>
<evidence type="ECO:0000313" key="8">
    <source>
        <dbReference type="EMBL" id="KAG6757026.1"/>
    </source>
</evidence>
<protein>
    <recommendedName>
        <fullName evidence="7">Protein kinase domain-containing protein</fullName>
    </recommendedName>
</protein>
<dbReference type="AlphaFoldDB" id="A0A8X8CCG6"/>
<dbReference type="PROSITE" id="PS50011">
    <property type="entry name" value="PROTEIN_KINASE_DOM"/>
    <property type="match status" value="1"/>
</dbReference>
<feature type="region of interest" description="Disordered" evidence="6">
    <location>
        <begin position="109"/>
        <end position="178"/>
    </location>
</feature>
<evidence type="ECO:0000256" key="6">
    <source>
        <dbReference type="SAM" id="MobiDB-lite"/>
    </source>
</evidence>
<keyword evidence="4 5" id="KW-0067">ATP-binding</keyword>
<evidence type="ECO:0000256" key="1">
    <source>
        <dbReference type="ARBA" id="ARBA00022679"/>
    </source>
</evidence>
<dbReference type="FunFam" id="3.30.200.20:FF:000445">
    <property type="entry name" value="Receptor-like cytosolic serine/threonine-protein kinase RBK2"/>
    <property type="match status" value="1"/>
</dbReference>
<keyword evidence="9" id="KW-1185">Reference proteome</keyword>
<dbReference type="GO" id="GO:0004672">
    <property type="term" value="F:protein kinase activity"/>
    <property type="evidence" value="ECO:0007669"/>
    <property type="project" value="InterPro"/>
</dbReference>
<dbReference type="PANTHER" id="PTHR47987">
    <property type="entry name" value="OS08G0249100 PROTEIN"/>
    <property type="match status" value="1"/>
</dbReference>
<dbReference type="GO" id="GO:0005524">
    <property type="term" value="F:ATP binding"/>
    <property type="evidence" value="ECO:0007669"/>
    <property type="project" value="UniProtKB-UniRule"/>
</dbReference>
<evidence type="ECO:0000256" key="4">
    <source>
        <dbReference type="ARBA" id="ARBA00022840"/>
    </source>
</evidence>
<evidence type="ECO:0000313" key="9">
    <source>
        <dbReference type="Proteomes" id="UP000886885"/>
    </source>
</evidence>
<feature type="domain" description="Protein kinase" evidence="7">
    <location>
        <begin position="258"/>
        <end position="558"/>
    </location>
</feature>
<feature type="region of interest" description="Disordered" evidence="6">
    <location>
        <begin position="196"/>
        <end position="218"/>
    </location>
</feature>
<dbReference type="EMBL" id="JAAWWB010000020">
    <property type="protein sequence ID" value="KAG6757026.1"/>
    <property type="molecule type" value="Genomic_DNA"/>
</dbReference>
<reference evidence="8" key="1">
    <citation type="journal article" date="2020" name="bioRxiv">
        <title>Hybrid origin of Populus tomentosa Carr. identified through genome sequencing and phylogenomic analysis.</title>
        <authorList>
            <person name="An X."/>
            <person name="Gao K."/>
            <person name="Chen Z."/>
            <person name="Li J."/>
            <person name="Yang X."/>
            <person name="Yang X."/>
            <person name="Zhou J."/>
            <person name="Guo T."/>
            <person name="Zhao T."/>
            <person name="Huang S."/>
            <person name="Miao D."/>
            <person name="Khan W.U."/>
            <person name="Rao P."/>
            <person name="Ye M."/>
            <person name="Lei B."/>
            <person name="Liao W."/>
            <person name="Wang J."/>
            <person name="Ji L."/>
            <person name="Li Y."/>
            <person name="Guo B."/>
            <person name="Mustafa N.S."/>
            <person name="Li S."/>
            <person name="Yun Q."/>
            <person name="Keller S.R."/>
            <person name="Mao J."/>
            <person name="Zhang R."/>
            <person name="Strauss S.H."/>
        </authorList>
    </citation>
    <scope>NUCLEOTIDE SEQUENCE</scope>
    <source>
        <strain evidence="8">GM15</strain>
        <tissue evidence="8">Leaf</tissue>
    </source>
</reference>
<dbReference type="Pfam" id="PF00069">
    <property type="entry name" value="Pkinase"/>
    <property type="match status" value="1"/>
</dbReference>
<dbReference type="PANTHER" id="PTHR47987:SF13">
    <property type="entry name" value="RECEPTOR-LIKE CYTOSOLIC SERINE_THREONINE-PROTEIN KINASE RBK2"/>
    <property type="match status" value="1"/>
</dbReference>
<accession>A0A8X8CCG6</accession>
<dbReference type="PROSITE" id="PS00108">
    <property type="entry name" value="PROTEIN_KINASE_ST"/>
    <property type="match status" value="1"/>
</dbReference>
<dbReference type="InterPro" id="IPR017441">
    <property type="entry name" value="Protein_kinase_ATP_BS"/>
</dbReference>
<dbReference type="OrthoDB" id="4062651at2759"/>
<sequence length="631" mass="70927">MPTATFISLSVCLSHTLFLRFLIGFVSSLCFAHPFETSWKMSNNLQLLCGTFFISSTYSLVFPGSNWSLGMLQIDTIEENQEKKAVPFRRNRLTRSRFSDSFSSHDKKSFTVEAVEEEEEEKETKDGTEKSSPRGVLEDFSVNVESETSSKASTSNSYESEATSPRASTSGSEGQPNATTPWRDFFRVFKKGPAASCHPLPPLKKGTPKLSKRKSRSRKFREEIVPTLTSPLDGEFCHFKSSWKNFSLSELHAATDTFSQENLIGEGGYAEVYKGKLEDGQFVAIKRLTRGSPEDMTVDFLSELGIIVHVDHPNIAKVIGYGVEGGMHLVLELSANGSLASLLYGPKEKLDWRIRYKIALGTARGLLYLHEECQRRIIHKDIKASNILLTEDLEPQISDFGLAKWLPEEWSHHTLSKIEGTFGFVIQNLGRVSESSSYLALESDLISYLDSYLPPEFFMHGIVDEKTDVYAYGVLLLELITGRQALDSSQQSLVMWAKPLLLNNSIEELVDPILADAYDSEQMDRLACTASMCIHQSPSERPQMSLVVRVLQGDESSFEELKQRQRTPSIEDLYDLDENDSTEYLSDLNQQMEVVLSNCNEKSEEHERSTECLDDPNQQEEGVAVLNRSGI</sequence>
<evidence type="ECO:0000256" key="3">
    <source>
        <dbReference type="ARBA" id="ARBA00022777"/>
    </source>
</evidence>
<name>A0A8X8CCG6_POPTO</name>
<feature type="compositionally biased region" description="Polar residues" evidence="6">
    <location>
        <begin position="162"/>
        <end position="178"/>
    </location>
</feature>
<dbReference type="Proteomes" id="UP000886885">
    <property type="component" value="Chromosome 10D"/>
</dbReference>
<keyword evidence="3" id="KW-0418">Kinase</keyword>
<proteinExistence type="predicted"/>
<keyword evidence="2 5" id="KW-0547">Nucleotide-binding</keyword>
<dbReference type="InterPro" id="IPR046958">
    <property type="entry name" value="RBK1/2/STUNTED"/>
</dbReference>